<dbReference type="InterPro" id="IPR056924">
    <property type="entry name" value="SH3_Tf2-1"/>
</dbReference>
<organism evidence="2 4">
    <name type="scientific">Labeo rohita</name>
    <name type="common">Indian major carp</name>
    <name type="synonym">Cyprinus rohita</name>
    <dbReference type="NCBI Taxonomy" id="84645"/>
    <lineage>
        <taxon>Eukaryota</taxon>
        <taxon>Metazoa</taxon>
        <taxon>Chordata</taxon>
        <taxon>Craniata</taxon>
        <taxon>Vertebrata</taxon>
        <taxon>Euteleostomi</taxon>
        <taxon>Actinopterygii</taxon>
        <taxon>Neopterygii</taxon>
        <taxon>Teleostei</taxon>
        <taxon>Ostariophysi</taxon>
        <taxon>Cypriniformes</taxon>
        <taxon>Cyprinidae</taxon>
        <taxon>Labeoninae</taxon>
        <taxon>Labeonini</taxon>
        <taxon>Labeo</taxon>
    </lineage>
</organism>
<name>A0A498M045_LABRO</name>
<dbReference type="Proteomes" id="UP000290572">
    <property type="component" value="Unassembled WGS sequence"/>
</dbReference>
<evidence type="ECO:0000313" key="4">
    <source>
        <dbReference type="Proteomes" id="UP000290572"/>
    </source>
</evidence>
<dbReference type="AlphaFoldDB" id="A0A498M045"/>
<comment type="caution">
    <text evidence="2">The sequence shown here is derived from an EMBL/GenBank/DDBJ whole genome shotgun (WGS) entry which is preliminary data.</text>
</comment>
<dbReference type="Pfam" id="PF24626">
    <property type="entry name" value="SH3_Tf2-1"/>
    <property type="match status" value="1"/>
</dbReference>
<reference evidence="2 4" key="1">
    <citation type="submission" date="2018-03" db="EMBL/GenBank/DDBJ databases">
        <title>Draft genome sequence of Rohu Carp (Labeo rohita).</title>
        <authorList>
            <person name="Das P."/>
            <person name="Kushwaha B."/>
            <person name="Joshi C.G."/>
            <person name="Kumar D."/>
            <person name="Nagpure N.S."/>
            <person name="Sahoo L."/>
            <person name="Das S.P."/>
            <person name="Bit A."/>
            <person name="Patnaik S."/>
            <person name="Meher P.K."/>
            <person name="Jayasankar P."/>
            <person name="Koringa P.G."/>
            <person name="Patel N.V."/>
            <person name="Hinsu A.T."/>
            <person name="Kumar R."/>
            <person name="Pandey M."/>
            <person name="Agarwal S."/>
            <person name="Srivastava S."/>
            <person name="Singh M."/>
            <person name="Iquebal M.A."/>
            <person name="Jaiswal S."/>
            <person name="Angadi U.B."/>
            <person name="Kumar N."/>
            <person name="Raza M."/>
            <person name="Shah T.M."/>
            <person name="Rai A."/>
            <person name="Jena J.K."/>
        </authorList>
    </citation>
    <scope>NUCLEOTIDE SEQUENCE [LARGE SCALE GENOMIC DNA]</scope>
    <source>
        <strain evidence="2">DASCIFA01</strain>
        <tissue evidence="2">Testis</tissue>
    </source>
</reference>
<proteinExistence type="predicted"/>
<gene>
    <name evidence="3" type="ORF">ROHU_004459</name>
    <name evidence="2" type="ORF">ROHU_009945</name>
</gene>
<dbReference type="EMBL" id="QBIY01013021">
    <property type="protein sequence ID" value="RXN12982.1"/>
    <property type="molecule type" value="Genomic_DNA"/>
</dbReference>
<evidence type="ECO:0000313" key="2">
    <source>
        <dbReference type="EMBL" id="RXN12982.1"/>
    </source>
</evidence>
<evidence type="ECO:0000313" key="3">
    <source>
        <dbReference type="EMBL" id="RXN32875.1"/>
    </source>
</evidence>
<evidence type="ECO:0000259" key="1">
    <source>
        <dbReference type="Pfam" id="PF24626"/>
    </source>
</evidence>
<feature type="domain" description="Tf2-1-like SH3-like" evidence="1">
    <location>
        <begin position="62"/>
        <end position="108"/>
    </location>
</feature>
<dbReference type="EMBL" id="QBIY01011326">
    <property type="protein sequence ID" value="RXN32875.1"/>
    <property type="molecule type" value="Genomic_DNA"/>
</dbReference>
<protein>
    <submittedName>
        <fullName evidence="2">MAATS1 isoform X1</fullName>
    </submittedName>
</protein>
<accession>A0A498M045</accession>
<sequence>MWKTIIRVGISNYQNSVSPSIPQFRNLLACHLLSAIWLTELQRKAKENCKKAQTRQLRNDNKNSAKLALKWKGPYRIIQHVGPLNYRVALESSGEDVRIVNVFNLKPCFPAAEDLELREKKKLQEIFQETSDEEDFLGF</sequence>
<keyword evidence="4" id="KW-1185">Reference proteome</keyword>